<feature type="region of interest" description="Disordered" evidence="1">
    <location>
        <begin position="1"/>
        <end position="32"/>
    </location>
</feature>
<organism evidence="2 3">
    <name type="scientific">Porites lobata</name>
    <dbReference type="NCBI Taxonomy" id="104759"/>
    <lineage>
        <taxon>Eukaryota</taxon>
        <taxon>Metazoa</taxon>
        <taxon>Cnidaria</taxon>
        <taxon>Anthozoa</taxon>
        <taxon>Hexacorallia</taxon>
        <taxon>Scleractinia</taxon>
        <taxon>Fungiina</taxon>
        <taxon>Poritidae</taxon>
        <taxon>Porites</taxon>
    </lineage>
</organism>
<name>A0ABN8RG17_9CNID</name>
<protein>
    <submittedName>
        <fullName evidence="2">Uncharacterized protein</fullName>
    </submittedName>
</protein>
<evidence type="ECO:0000313" key="3">
    <source>
        <dbReference type="Proteomes" id="UP001159405"/>
    </source>
</evidence>
<comment type="caution">
    <text evidence="2">The sequence shown here is derived from an EMBL/GenBank/DDBJ whole genome shotgun (WGS) entry which is preliminary data.</text>
</comment>
<gene>
    <name evidence="2" type="ORF">PLOB_00018161</name>
</gene>
<evidence type="ECO:0000256" key="1">
    <source>
        <dbReference type="SAM" id="MobiDB-lite"/>
    </source>
</evidence>
<reference evidence="2 3" key="1">
    <citation type="submission" date="2022-05" db="EMBL/GenBank/DDBJ databases">
        <authorList>
            <consortium name="Genoscope - CEA"/>
            <person name="William W."/>
        </authorList>
    </citation>
    <scope>NUCLEOTIDE SEQUENCE [LARGE SCALE GENOMIC DNA]</scope>
</reference>
<dbReference type="Proteomes" id="UP001159405">
    <property type="component" value="Unassembled WGS sequence"/>
</dbReference>
<evidence type="ECO:0000313" key="2">
    <source>
        <dbReference type="EMBL" id="CAH3176376.1"/>
    </source>
</evidence>
<accession>A0ABN8RG17</accession>
<keyword evidence="3" id="KW-1185">Reference proteome</keyword>
<dbReference type="EMBL" id="CALNXK010000212">
    <property type="protein sequence ID" value="CAH3176376.1"/>
    <property type="molecule type" value="Genomic_DNA"/>
</dbReference>
<proteinExistence type="predicted"/>
<sequence length="235" mass="27126">MRAMGSHLQKFQKKSNNVRSSGRKTHSNAEGTRKTFFKTTELTWMNERTPEPRFTIVSKVRERSGTAYLEATKREGEEIPVDFVGNEYNDTTEFFVGQDDKGHNTFSCYIEGQEYFLCADSNDNVCLMSSIGRNPLNDVRFLFNVERIYDGSKYCRIKSAQTRKFLVSHKETGEASMENVKSVRNRQAWFQIIQVQDDTVTDRGVHTIREDTVFAARTFTIPESVSCTWTKVYSK</sequence>